<dbReference type="InterPro" id="IPR036345">
    <property type="entry name" value="ExoRNase_PH_dom2_sf"/>
</dbReference>
<dbReference type="Pfam" id="PF03725">
    <property type="entry name" value="RNase_PH_C"/>
    <property type="match status" value="1"/>
</dbReference>
<comment type="caution">
    <text evidence="6">The sequence shown here is derived from an EMBL/GenBank/DDBJ whole genome shotgun (WGS) entry which is preliminary data.</text>
</comment>
<dbReference type="EMBL" id="CAIIXF020000009">
    <property type="protein sequence ID" value="CAH1794804.1"/>
    <property type="molecule type" value="Genomic_DNA"/>
</dbReference>
<dbReference type="PANTHER" id="PTHR11953:SF1">
    <property type="entry name" value="EXOSOME COMPLEX COMPONENT RRP46"/>
    <property type="match status" value="1"/>
</dbReference>
<dbReference type="Gene3D" id="3.30.230.70">
    <property type="entry name" value="GHMP Kinase, N-terminal domain"/>
    <property type="match status" value="1"/>
</dbReference>
<name>A0A8J1U566_OWEFU</name>
<keyword evidence="7" id="KW-1185">Reference proteome</keyword>
<accession>A0A8J1U566</accession>
<dbReference type="GO" id="GO:0000177">
    <property type="term" value="C:cytoplasmic exosome (RNase complex)"/>
    <property type="evidence" value="ECO:0007669"/>
    <property type="project" value="TreeGrafter"/>
</dbReference>
<comment type="subcellular location">
    <subcellularLocation>
        <location evidence="1">Nucleus</location>
    </subcellularLocation>
</comment>
<evidence type="ECO:0000256" key="4">
    <source>
        <dbReference type="ARBA" id="ARBA00022835"/>
    </source>
</evidence>
<dbReference type="SUPFAM" id="SSF55666">
    <property type="entry name" value="Ribonuclease PH domain 2-like"/>
    <property type="match status" value="1"/>
</dbReference>
<evidence type="ECO:0000256" key="5">
    <source>
        <dbReference type="ARBA" id="ARBA00023242"/>
    </source>
</evidence>
<dbReference type="Proteomes" id="UP000749559">
    <property type="component" value="Unassembled WGS sequence"/>
</dbReference>
<dbReference type="GO" id="GO:0005730">
    <property type="term" value="C:nucleolus"/>
    <property type="evidence" value="ECO:0007669"/>
    <property type="project" value="TreeGrafter"/>
</dbReference>
<dbReference type="InterPro" id="IPR027408">
    <property type="entry name" value="PNPase/RNase_PH_dom_sf"/>
</dbReference>
<dbReference type="Pfam" id="PF01138">
    <property type="entry name" value="RNase_PH"/>
    <property type="match status" value="1"/>
</dbReference>
<reference evidence="6" key="1">
    <citation type="submission" date="2022-03" db="EMBL/GenBank/DDBJ databases">
        <authorList>
            <person name="Martin C."/>
        </authorList>
    </citation>
    <scope>NUCLEOTIDE SEQUENCE</scope>
</reference>
<dbReference type="GO" id="GO:0071051">
    <property type="term" value="P:poly(A)-dependent snoRNA 3'-end processing"/>
    <property type="evidence" value="ECO:0007669"/>
    <property type="project" value="TreeGrafter"/>
</dbReference>
<dbReference type="InterPro" id="IPR020568">
    <property type="entry name" value="Ribosomal_Su5_D2-typ_SF"/>
</dbReference>
<gene>
    <name evidence="6" type="ORF">OFUS_LOCUS19443</name>
</gene>
<dbReference type="InterPro" id="IPR050080">
    <property type="entry name" value="RNase_PH"/>
</dbReference>
<sequence length="210" mass="22837">MTLQAMKAELGFLSRPDGSSVLTQGDTSVIAAIYGPGDIKLSREKIEKATIDVVYKPKSGLPGCDEKVDERMIRNICETSIVGSLHPRTAINIITQEVQDSGSLLSCCINASSIALLDAAIPQKFTVAAVTCVFDKDDELILNPNLRQEKECKAAFTFVFESTSYETVATTSFGSYGKEQLKTALAACKEASKTLFTFYKDLLTKKLSKD</sequence>
<dbReference type="PANTHER" id="PTHR11953">
    <property type="entry name" value="EXOSOME COMPLEX COMPONENT"/>
    <property type="match status" value="1"/>
</dbReference>
<comment type="similarity">
    <text evidence="2">Belongs to the RNase PH family.</text>
</comment>
<dbReference type="InterPro" id="IPR015847">
    <property type="entry name" value="ExoRNase_PH_dom2"/>
</dbReference>
<organism evidence="6 7">
    <name type="scientific">Owenia fusiformis</name>
    <name type="common">Polychaete worm</name>
    <dbReference type="NCBI Taxonomy" id="6347"/>
    <lineage>
        <taxon>Eukaryota</taxon>
        <taxon>Metazoa</taxon>
        <taxon>Spiralia</taxon>
        <taxon>Lophotrochozoa</taxon>
        <taxon>Annelida</taxon>
        <taxon>Polychaeta</taxon>
        <taxon>Sedentaria</taxon>
        <taxon>Canalipalpata</taxon>
        <taxon>Sabellida</taxon>
        <taxon>Oweniida</taxon>
        <taxon>Oweniidae</taxon>
        <taxon>Owenia</taxon>
    </lineage>
</organism>
<keyword evidence="4" id="KW-0271">Exosome</keyword>
<dbReference type="GO" id="GO:0034475">
    <property type="term" value="P:U4 snRNA 3'-end processing"/>
    <property type="evidence" value="ECO:0007669"/>
    <property type="project" value="TreeGrafter"/>
</dbReference>
<dbReference type="GO" id="GO:0000176">
    <property type="term" value="C:nuclear exosome (RNase complex)"/>
    <property type="evidence" value="ECO:0007669"/>
    <property type="project" value="TreeGrafter"/>
</dbReference>
<dbReference type="AlphaFoldDB" id="A0A8J1U566"/>
<dbReference type="OrthoDB" id="27298at2759"/>
<dbReference type="GO" id="GO:0071028">
    <property type="term" value="P:nuclear mRNA surveillance"/>
    <property type="evidence" value="ECO:0007669"/>
    <property type="project" value="TreeGrafter"/>
</dbReference>
<evidence type="ECO:0000313" key="6">
    <source>
        <dbReference type="EMBL" id="CAH1794804.1"/>
    </source>
</evidence>
<dbReference type="InterPro" id="IPR001247">
    <property type="entry name" value="ExoRNase_PH_dom1"/>
</dbReference>
<dbReference type="GO" id="GO:0006364">
    <property type="term" value="P:rRNA processing"/>
    <property type="evidence" value="ECO:0007669"/>
    <property type="project" value="UniProtKB-KW"/>
</dbReference>
<dbReference type="GO" id="GO:0016075">
    <property type="term" value="P:rRNA catabolic process"/>
    <property type="evidence" value="ECO:0007669"/>
    <property type="project" value="TreeGrafter"/>
</dbReference>
<evidence type="ECO:0000256" key="3">
    <source>
        <dbReference type="ARBA" id="ARBA00022552"/>
    </source>
</evidence>
<evidence type="ECO:0000256" key="1">
    <source>
        <dbReference type="ARBA" id="ARBA00004123"/>
    </source>
</evidence>
<evidence type="ECO:0000256" key="2">
    <source>
        <dbReference type="ARBA" id="ARBA00006678"/>
    </source>
</evidence>
<keyword evidence="3" id="KW-0698">rRNA processing</keyword>
<dbReference type="SUPFAM" id="SSF54211">
    <property type="entry name" value="Ribosomal protein S5 domain 2-like"/>
    <property type="match status" value="1"/>
</dbReference>
<dbReference type="CDD" id="cd11372">
    <property type="entry name" value="RNase_PH_RRP46"/>
    <property type="match status" value="1"/>
</dbReference>
<keyword evidence="5" id="KW-0539">Nucleus</keyword>
<dbReference type="GO" id="GO:0003723">
    <property type="term" value="F:RNA binding"/>
    <property type="evidence" value="ECO:0007669"/>
    <property type="project" value="TreeGrafter"/>
</dbReference>
<protein>
    <submittedName>
        <fullName evidence="6">Uncharacterized protein</fullName>
    </submittedName>
</protein>
<proteinExistence type="inferred from homology"/>
<evidence type="ECO:0000313" key="7">
    <source>
        <dbReference type="Proteomes" id="UP000749559"/>
    </source>
</evidence>